<dbReference type="HOGENOM" id="CLU_021095_10_4_9"/>
<evidence type="ECO:0000256" key="5">
    <source>
        <dbReference type="SAM" id="Coils"/>
    </source>
</evidence>
<keyword evidence="5" id="KW-0175">Coiled coil</keyword>
<evidence type="ECO:0000256" key="3">
    <source>
        <dbReference type="ARBA" id="ARBA00023125"/>
    </source>
</evidence>
<dbReference type="STRING" id="428127.EUBDOL_00353"/>
<evidence type="ECO:0000256" key="4">
    <source>
        <dbReference type="ARBA" id="ARBA00038652"/>
    </source>
</evidence>
<reference evidence="8 9" key="2">
    <citation type="submission" date="2007-09" db="EMBL/GenBank/DDBJ databases">
        <authorList>
            <person name="Fulton L."/>
            <person name="Clifton S."/>
            <person name="Fulton B."/>
            <person name="Xu J."/>
            <person name="Minx P."/>
            <person name="Pepin K.H."/>
            <person name="Johnson M."/>
            <person name="Thiruvilangam P."/>
            <person name="Bhonagiri V."/>
            <person name="Nash W.E."/>
            <person name="Mardis E.R."/>
            <person name="Wilson R.K."/>
        </authorList>
    </citation>
    <scope>NUCLEOTIDE SEQUENCE [LARGE SCALE GENOMIC DNA]</scope>
    <source>
        <strain evidence="8 9">DSM 3991</strain>
    </source>
</reference>
<dbReference type="InterPro" id="IPR000055">
    <property type="entry name" value="Restrct_endonuc_typeI_TRD"/>
</dbReference>
<feature type="domain" description="Type I restriction modification DNA specificity" evidence="6">
    <location>
        <begin position="356"/>
        <end position="515"/>
    </location>
</feature>
<organism evidence="8 9">
    <name type="scientific">Amedibacillus dolichus DSM 3991</name>
    <dbReference type="NCBI Taxonomy" id="428127"/>
    <lineage>
        <taxon>Bacteria</taxon>
        <taxon>Bacillati</taxon>
        <taxon>Bacillota</taxon>
        <taxon>Erysipelotrichia</taxon>
        <taxon>Erysipelotrichales</taxon>
        <taxon>Erysipelotrichaceae</taxon>
        <taxon>Amedibacillus</taxon>
    </lineage>
</organism>
<comment type="similarity">
    <text evidence="1">Belongs to the type-I restriction system S methylase family.</text>
</comment>
<evidence type="ECO:0000313" key="7">
    <source>
        <dbReference type="EMBL" id="EDP11011.1"/>
    </source>
</evidence>
<evidence type="ECO:0000313" key="9">
    <source>
        <dbReference type="Proteomes" id="UP000004090"/>
    </source>
</evidence>
<feature type="coiled-coil region" evidence="5">
    <location>
        <begin position="251"/>
        <end position="278"/>
    </location>
</feature>
<dbReference type="InterPro" id="IPR044946">
    <property type="entry name" value="Restrct_endonuc_typeI_TRD_sf"/>
</dbReference>
<dbReference type="InterPro" id="IPR051212">
    <property type="entry name" value="Type-I_RE_S_subunit"/>
</dbReference>
<dbReference type="GeneID" id="92792511"/>
<dbReference type="EMBL" id="ABAW02000020">
    <property type="protein sequence ID" value="EDP11011.1"/>
    <property type="molecule type" value="Genomic_DNA"/>
</dbReference>
<name>A8R8M3_9FIRM</name>
<dbReference type="RefSeq" id="WP_004797421.1">
    <property type="nucleotide sequence ID" value="NZ_DS483462.1"/>
</dbReference>
<protein>
    <submittedName>
        <fullName evidence="8">Type I restriction modification DNA specificity domain protein</fullName>
    </submittedName>
</protein>
<comment type="subunit">
    <text evidence="4">The methyltransferase is composed of M and S polypeptides.</text>
</comment>
<dbReference type="PANTHER" id="PTHR43140:SF1">
    <property type="entry name" value="TYPE I RESTRICTION ENZYME ECOKI SPECIFICITY SUBUNIT"/>
    <property type="match status" value="1"/>
</dbReference>
<feature type="domain" description="Type I restriction modification DNA specificity" evidence="6">
    <location>
        <begin position="90"/>
        <end position="257"/>
    </location>
</feature>
<sequence>MEDRMTAQQLKNSILQMAVQGKLVPQDLNDEPASVLLRRIKKEKEELIKEGKIKKSKTESFIFRGADNLHYEQIGKEVRCIEDELPFEIPDNWEWVHINDIAESYLGKTLNKTKDIGESVPYLCSINIQSDYIDMNTIKIAKFNEAEKQKYLLQDGDLLICEGGDAGRSAVWNKNKTMYYQNALHRVRFYEKLNPVFYQRVLSFYKVSKILDNYFKGVTIKHFVQKSLFSIYFPLPPLQEQHRIVAKLQELEPLIEKYRIAEEQLHELNSNIKDQLKKSILQYAIEGKLVPQDPNDEPASVLLERIREEKQQLIKEGKIKKDKNESIIFRRDNSYYEKINGIEYCIDNEIPFEIPNSWQWARLNNIGNWGAGATPSKSNNEYYSNGTIPWLLTGDLNDGYITNIPNHITELALEKTSVKLNPSGSVLIAMYGATIGKLGILTFPATTNQACCACLVYKPFYSKYLFFYLLANKRNFVKKGEGGAQPNISKEKIIKTLIAVPPLKEQIRIVNLLGKVI</sequence>
<dbReference type="GO" id="GO:0009307">
    <property type="term" value="P:DNA restriction-modification system"/>
    <property type="evidence" value="ECO:0007669"/>
    <property type="project" value="UniProtKB-KW"/>
</dbReference>
<dbReference type="REBASE" id="368758">
    <property type="entry name" value="S1.Edo3991ORF352P"/>
</dbReference>
<reference evidence="8 9" key="1">
    <citation type="submission" date="2007-09" db="EMBL/GenBank/DDBJ databases">
        <title>Draft genome sequence of Eubacterium dolichum (DSM 3991).</title>
        <authorList>
            <person name="Sudarsanam P."/>
            <person name="Ley R."/>
            <person name="Guruge J."/>
            <person name="Turnbaugh P.J."/>
            <person name="Mahowald M."/>
            <person name="Liep D."/>
            <person name="Gordon J."/>
        </authorList>
    </citation>
    <scope>NUCLEOTIDE SEQUENCE [LARGE SCALE GENOMIC DNA]</scope>
    <source>
        <strain evidence="8 9">DSM 3991</strain>
    </source>
</reference>
<evidence type="ECO:0000313" key="8">
    <source>
        <dbReference type="EMBL" id="EDP12107.1"/>
    </source>
</evidence>
<evidence type="ECO:0000256" key="1">
    <source>
        <dbReference type="ARBA" id="ARBA00010923"/>
    </source>
</evidence>
<dbReference type="Proteomes" id="UP000004090">
    <property type="component" value="Unassembled WGS sequence"/>
</dbReference>
<evidence type="ECO:0000256" key="2">
    <source>
        <dbReference type="ARBA" id="ARBA00022747"/>
    </source>
</evidence>
<keyword evidence="2" id="KW-0680">Restriction system</keyword>
<dbReference type="SUPFAM" id="SSF116734">
    <property type="entry name" value="DNA methylase specificity domain"/>
    <property type="match status" value="2"/>
</dbReference>
<dbReference type="GO" id="GO:0003677">
    <property type="term" value="F:DNA binding"/>
    <property type="evidence" value="ECO:0007669"/>
    <property type="project" value="UniProtKB-KW"/>
</dbReference>
<dbReference type="AlphaFoldDB" id="A8R8M3"/>
<dbReference type="PANTHER" id="PTHR43140">
    <property type="entry name" value="TYPE-1 RESTRICTION ENZYME ECOKI SPECIFICITY PROTEIN"/>
    <property type="match status" value="1"/>
</dbReference>
<dbReference type="Gene3D" id="3.90.220.20">
    <property type="entry name" value="DNA methylase specificity domains"/>
    <property type="match status" value="2"/>
</dbReference>
<dbReference type="EMBL" id="ABAW02000013">
    <property type="protein sequence ID" value="EDP12107.1"/>
    <property type="molecule type" value="Genomic_DNA"/>
</dbReference>
<evidence type="ECO:0000259" key="6">
    <source>
        <dbReference type="Pfam" id="PF01420"/>
    </source>
</evidence>
<accession>A8R8M3</accession>
<comment type="caution">
    <text evidence="8">The sequence shown here is derived from an EMBL/GenBank/DDBJ whole genome shotgun (WGS) entry which is preliminary data.</text>
</comment>
<keyword evidence="3" id="KW-0238">DNA-binding</keyword>
<dbReference type="Pfam" id="PF01420">
    <property type="entry name" value="Methylase_S"/>
    <property type="match status" value="2"/>
</dbReference>
<dbReference type="CDD" id="cd17515">
    <property type="entry name" value="RMtype1_S_MjaORF132P_Sau1132ORF3780P-TRD1-CR1_like"/>
    <property type="match status" value="1"/>
</dbReference>
<gene>
    <name evidence="8" type="ORF">EUBDOL_00353</name>
    <name evidence="7" type="ORF">EUBDOL_01339</name>
</gene>
<proteinExistence type="inferred from homology"/>
<dbReference type="eggNOG" id="COG0732">
    <property type="taxonomic scope" value="Bacteria"/>
</dbReference>